<protein>
    <submittedName>
        <fullName evidence="2">Uncharacterized protein</fullName>
    </submittedName>
</protein>
<keyword evidence="1" id="KW-0732">Signal</keyword>
<sequence length="406" mass="45664">MLRKSLIIMAVLAAFTMNVSAVQIEVPAGQPPIPGADANIPANAYENYRAGSLSNVGASDVIKLHSESKKRMDMYVTDWGLTRDEVNQIASDSEKLMDLLVNESAVVLLHDERNNIRASVPGLLLASKYYPKRSDGERLSIVRENSIFFAIGTKQNYDDALGKLKSERKGEFTYPGITHGKWAIETESFGENTPAMVAVVGLFNQPNQEYMVGLSYKNQPVTGKLEHVMSNYVIPSIRSLDDMDHYSESIQWDNFTYRIPKGLKLIAQKSLKDSAEMRDYRGSGIRLIVAKKPVKVDDKYIYSFIDEISEIKPESQIIGDAPIQSASVWNNGVPSLLVDNYQPGKTSLMHRFLRDDKNVYIMSLVYIDGATPYSHIQLRNTVEYSDFANVETLRNKVIRMQSKDKM</sequence>
<accession>A0A100YQ26</accession>
<comment type="caution">
    <text evidence="2">The sequence shown here is derived from an EMBL/GenBank/DDBJ whole genome shotgun (WGS) entry which is preliminary data.</text>
</comment>
<name>A0A100YQ26_VEIPA</name>
<proteinExistence type="predicted"/>
<gene>
    <name evidence="2" type="ORF">KHZ90_06050</name>
</gene>
<feature type="signal peptide" evidence="1">
    <location>
        <begin position="1"/>
        <end position="21"/>
    </location>
</feature>
<dbReference type="EMBL" id="JAGZMU010000003">
    <property type="protein sequence ID" value="MBS4893325.1"/>
    <property type="molecule type" value="Genomic_DNA"/>
</dbReference>
<evidence type="ECO:0000313" key="3">
    <source>
        <dbReference type="Proteomes" id="UP000778864"/>
    </source>
</evidence>
<dbReference type="RefSeq" id="WP_038125637.1">
    <property type="nucleotide sequence ID" value="NZ_CAJJJA010000003.1"/>
</dbReference>
<organism evidence="2 3">
    <name type="scientific">Veillonella parvula</name>
    <name type="common">Staphylococcus parvulus</name>
    <dbReference type="NCBI Taxonomy" id="29466"/>
    <lineage>
        <taxon>Bacteria</taxon>
        <taxon>Bacillati</taxon>
        <taxon>Bacillota</taxon>
        <taxon>Negativicutes</taxon>
        <taxon>Veillonellales</taxon>
        <taxon>Veillonellaceae</taxon>
        <taxon>Veillonella</taxon>
    </lineage>
</organism>
<evidence type="ECO:0000256" key="1">
    <source>
        <dbReference type="SAM" id="SignalP"/>
    </source>
</evidence>
<reference evidence="2" key="1">
    <citation type="submission" date="2021-02" db="EMBL/GenBank/DDBJ databases">
        <title>Infant gut strain persistence is associated with maternal origin, phylogeny, and functional potential including surface adhesion and iron acquisition.</title>
        <authorList>
            <person name="Lou Y.C."/>
        </authorList>
    </citation>
    <scope>NUCLEOTIDE SEQUENCE</scope>
    <source>
        <strain evidence="2">L3_108_031G1_dasL3_108_031G1_concoct_20</strain>
    </source>
</reference>
<evidence type="ECO:0000313" key="2">
    <source>
        <dbReference type="EMBL" id="MBS4893325.1"/>
    </source>
</evidence>
<dbReference type="Proteomes" id="UP000778864">
    <property type="component" value="Unassembled WGS sequence"/>
</dbReference>
<dbReference type="AlphaFoldDB" id="A0A100YQ26"/>
<feature type="chain" id="PRO_5041122800" evidence="1">
    <location>
        <begin position="22"/>
        <end position="406"/>
    </location>
</feature>